<dbReference type="SMART" id="SM01384">
    <property type="entry name" value="Ribosomal_L15e"/>
    <property type="match status" value="1"/>
</dbReference>
<dbReference type="SUPFAM" id="SSF54189">
    <property type="entry name" value="Ribosomal proteins S24e, L23 and L15e"/>
    <property type="match status" value="1"/>
</dbReference>
<reference evidence="6" key="1">
    <citation type="submission" date="2020-07" db="EMBL/GenBank/DDBJ databases">
        <title>Huge and variable diversity of episymbiotic CPR bacteria and DPANN archaea in groundwater ecosystems.</title>
        <authorList>
            <person name="He C.Y."/>
            <person name="Keren R."/>
            <person name="Whittaker M."/>
            <person name="Farag I.F."/>
            <person name="Doudna J."/>
            <person name="Cate J.H.D."/>
            <person name="Banfield J.F."/>
        </authorList>
    </citation>
    <scope>NUCLEOTIDE SEQUENCE</scope>
    <source>
        <strain evidence="6">NC_groundwater_1296_Ag_S-0.2um_52_80</strain>
    </source>
</reference>
<dbReference type="GO" id="GO:0003735">
    <property type="term" value="F:structural constituent of ribosome"/>
    <property type="evidence" value="ECO:0007669"/>
    <property type="project" value="InterPro"/>
</dbReference>
<feature type="region of interest" description="Disordered" evidence="5">
    <location>
        <begin position="78"/>
        <end position="105"/>
    </location>
</feature>
<gene>
    <name evidence="6" type="ORF">HY544_04260</name>
</gene>
<dbReference type="Pfam" id="PF00827">
    <property type="entry name" value="Ribosomal_L15e"/>
    <property type="match status" value="1"/>
</dbReference>
<dbReference type="InterPro" id="IPR024794">
    <property type="entry name" value="Rbsml_eL15_core_dom_sf"/>
</dbReference>
<dbReference type="InterPro" id="IPR000439">
    <property type="entry name" value="Ribosomal_eL15"/>
</dbReference>
<evidence type="ECO:0000313" key="7">
    <source>
        <dbReference type="Proteomes" id="UP000732298"/>
    </source>
</evidence>
<organism evidence="6 7">
    <name type="scientific">Candidatus Iainarchaeum sp</name>
    <dbReference type="NCBI Taxonomy" id="3101447"/>
    <lineage>
        <taxon>Archaea</taxon>
        <taxon>Candidatus Iainarchaeota</taxon>
        <taxon>Candidatus Iainarchaeia</taxon>
        <taxon>Candidatus Iainarchaeales</taxon>
        <taxon>Candidatus Iainarchaeaceae</taxon>
        <taxon>Candidatus Iainarchaeum</taxon>
    </lineage>
</organism>
<dbReference type="PANTHER" id="PTHR11847:SF4">
    <property type="entry name" value="LARGE RIBOSOMAL SUBUNIT PROTEIN EL15"/>
    <property type="match status" value="1"/>
</dbReference>
<dbReference type="GO" id="GO:0022625">
    <property type="term" value="C:cytosolic large ribosomal subunit"/>
    <property type="evidence" value="ECO:0007669"/>
    <property type="project" value="TreeGrafter"/>
</dbReference>
<dbReference type="InterPro" id="IPR012678">
    <property type="entry name" value="Ribosomal_uL23/eL15/eS24_sf"/>
</dbReference>
<feature type="compositionally biased region" description="Basic residues" evidence="5">
    <location>
        <begin position="78"/>
        <end position="102"/>
    </location>
</feature>
<comment type="caution">
    <text evidence="6">The sequence shown here is derived from an EMBL/GenBank/DDBJ whole genome shotgun (WGS) entry which is preliminary data.</text>
</comment>
<evidence type="ECO:0000256" key="2">
    <source>
        <dbReference type="ARBA" id="ARBA00022980"/>
    </source>
</evidence>
<dbReference type="PANTHER" id="PTHR11847">
    <property type="entry name" value="RIBOSOMAL PROTEIN L15"/>
    <property type="match status" value="1"/>
</dbReference>
<name>A0A8T3YPL7_9ARCH</name>
<keyword evidence="3" id="KW-0687">Ribonucleoprotein</keyword>
<dbReference type="Proteomes" id="UP000732298">
    <property type="component" value="Unassembled WGS sequence"/>
</dbReference>
<dbReference type="NCBIfam" id="NF003269">
    <property type="entry name" value="PRK04243.1"/>
    <property type="match status" value="1"/>
</dbReference>
<dbReference type="Gene3D" id="3.40.1120.10">
    <property type="entry name" value="Ribosomal protein l15e"/>
    <property type="match status" value="1"/>
</dbReference>
<proteinExistence type="inferred from homology"/>
<keyword evidence="2 6" id="KW-0689">Ribosomal protein</keyword>
<evidence type="ECO:0000256" key="5">
    <source>
        <dbReference type="SAM" id="MobiDB-lite"/>
    </source>
</evidence>
<evidence type="ECO:0000256" key="3">
    <source>
        <dbReference type="ARBA" id="ARBA00023274"/>
    </source>
</evidence>
<evidence type="ECO:0000256" key="4">
    <source>
        <dbReference type="ARBA" id="ARBA00035535"/>
    </source>
</evidence>
<evidence type="ECO:0000256" key="1">
    <source>
        <dbReference type="ARBA" id="ARBA00006857"/>
    </source>
</evidence>
<feature type="compositionally biased region" description="Basic residues" evidence="5">
    <location>
        <begin position="172"/>
        <end position="184"/>
    </location>
</feature>
<protein>
    <recommendedName>
        <fullName evidence="4">50S ribosomal protein L15e</fullName>
    </recommendedName>
</protein>
<comment type="similarity">
    <text evidence="1">Belongs to the eukaryotic ribosomal protein eL15 family.</text>
</comment>
<dbReference type="GO" id="GO:0002181">
    <property type="term" value="P:cytoplasmic translation"/>
    <property type="evidence" value="ECO:0007669"/>
    <property type="project" value="TreeGrafter"/>
</dbReference>
<dbReference type="EMBL" id="JACQPB010000040">
    <property type="protein sequence ID" value="MBI4210691.1"/>
    <property type="molecule type" value="Genomic_DNA"/>
</dbReference>
<dbReference type="GO" id="GO:0003723">
    <property type="term" value="F:RNA binding"/>
    <property type="evidence" value="ECO:0007669"/>
    <property type="project" value="TreeGrafter"/>
</dbReference>
<sequence>MGLYKHLTGTLQKEYSGEGSKDYNYAAIYREKVFRQRNADSAVIRLERPSNIARARSLGYKAKQGFIIALSRIRKGSGMHRRPVRGRKPKRMGVTKLTRRAPRQAMAERRAGVKFPNCEVLNSYWVGEDGLNTFFEVILVDRASPAVLADSDRRWIASHKHRHRAERGLTSRGKKGRGLKKGRGHEKNFPSQRAHNRTAK</sequence>
<accession>A0A8T3YPL7</accession>
<dbReference type="AlphaFoldDB" id="A0A8T3YPL7"/>
<evidence type="ECO:0000313" key="6">
    <source>
        <dbReference type="EMBL" id="MBI4210691.1"/>
    </source>
</evidence>
<feature type="region of interest" description="Disordered" evidence="5">
    <location>
        <begin position="159"/>
        <end position="200"/>
    </location>
</feature>